<name>A0A182TAY1_9DIPT</name>
<reference evidence="3" key="2">
    <citation type="submission" date="2020-05" db="UniProtKB">
        <authorList>
            <consortium name="EnsemblMetazoa"/>
        </authorList>
    </citation>
    <scope>IDENTIFICATION</scope>
    <source>
        <strain evidence="3">maculatus3</strain>
    </source>
</reference>
<dbReference type="GO" id="GO:0003910">
    <property type="term" value="F:DNA ligase (ATP) activity"/>
    <property type="evidence" value="ECO:0007669"/>
    <property type="project" value="InterPro"/>
</dbReference>
<dbReference type="PROSITE" id="PS50172">
    <property type="entry name" value="BRCT"/>
    <property type="match status" value="1"/>
</dbReference>
<dbReference type="GO" id="GO:0005524">
    <property type="term" value="F:ATP binding"/>
    <property type="evidence" value="ECO:0007669"/>
    <property type="project" value="InterPro"/>
</dbReference>
<keyword evidence="1" id="KW-0233">DNA recombination</keyword>
<dbReference type="Proteomes" id="UP000075901">
    <property type="component" value="Unassembled WGS sequence"/>
</dbReference>
<reference evidence="4" key="1">
    <citation type="submission" date="2013-09" db="EMBL/GenBank/DDBJ databases">
        <title>The Genome Sequence of Anopheles maculatus species B.</title>
        <authorList>
            <consortium name="The Broad Institute Genomics Platform"/>
            <person name="Neafsey D.E."/>
            <person name="Besansky N."/>
            <person name="Howell P."/>
            <person name="Walton C."/>
            <person name="Young S.K."/>
            <person name="Zeng Q."/>
            <person name="Gargeya S."/>
            <person name="Fitzgerald M."/>
            <person name="Haas B."/>
            <person name="Abouelleil A."/>
            <person name="Allen A.W."/>
            <person name="Alvarado L."/>
            <person name="Arachchi H.M."/>
            <person name="Berlin A.M."/>
            <person name="Chapman S.B."/>
            <person name="Gainer-Dewar J."/>
            <person name="Goldberg J."/>
            <person name="Griggs A."/>
            <person name="Gujja S."/>
            <person name="Hansen M."/>
            <person name="Howarth C."/>
            <person name="Imamovic A."/>
            <person name="Ireland A."/>
            <person name="Larimer J."/>
            <person name="McCowan C."/>
            <person name="Murphy C."/>
            <person name="Pearson M."/>
            <person name="Poon T.W."/>
            <person name="Priest M."/>
            <person name="Roberts A."/>
            <person name="Saif S."/>
            <person name="Shea T."/>
            <person name="Sisk P."/>
            <person name="Sykes S."/>
            <person name="Wortman J."/>
            <person name="Nusbaum C."/>
            <person name="Birren B."/>
        </authorList>
    </citation>
    <scope>NUCLEOTIDE SEQUENCE [LARGE SCALE GENOMIC DNA]</scope>
    <source>
        <strain evidence="4">maculatus3</strain>
    </source>
</reference>
<dbReference type="InterPro" id="IPR021536">
    <property type="entry name" value="DNA_ligase_IV_dom"/>
</dbReference>
<dbReference type="GO" id="GO:0006310">
    <property type="term" value="P:DNA recombination"/>
    <property type="evidence" value="ECO:0007669"/>
    <property type="project" value="UniProtKB-KW"/>
</dbReference>
<accession>A0A182TAY1</accession>
<keyword evidence="4" id="KW-1185">Reference proteome</keyword>
<dbReference type="GO" id="GO:0006297">
    <property type="term" value="P:nucleotide-excision repair, DNA gap filling"/>
    <property type="evidence" value="ECO:0007669"/>
    <property type="project" value="TreeGrafter"/>
</dbReference>
<dbReference type="GO" id="GO:0006303">
    <property type="term" value="P:double-strand break repair via nonhomologous end joining"/>
    <property type="evidence" value="ECO:0007669"/>
    <property type="project" value="TreeGrafter"/>
</dbReference>
<dbReference type="Gene3D" id="3.40.50.10190">
    <property type="entry name" value="BRCT domain"/>
    <property type="match status" value="1"/>
</dbReference>
<dbReference type="AlphaFoldDB" id="A0A182TAY1"/>
<dbReference type="GO" id="GO:0032807">
    <property type="term" value="C:DNA ligase IV complex"/>
    <property type="evidence" value="ECO:0007669"/>
    <property type="project" value="TreeGrafter"/>
</dbReference>
<dbReference type="InterPro" id="IPR029710">
    <property type="entry name" value="LIG4"/>
</dbReference>
<dbReference type="GO" id="GO:0003677">
    <property type="term" value="F:DNA binding"/>
    <property type="evidence" value="ECO:0007669"/>
    <property type="project" value="InterPro"/>
</dbReference>
<dbReference type="InterPro" id="IPR001357">
    <property type="entry name" value="BRCT_dom"/>
</dbReference>
<dbReference type="Pfam" id="PF11411">
    <property type="entry name" value="DNA_ligase_IV"/>
    <property type="match status" value="1"/>
</dbReference>
<dbReference type="SUPFAM" id="SSF52113">
    <property type="entry name" value="BRCT domain"/>
    <property type="match status" value="1"/>
</dbReference>
<dbReference type="InterPro" id="IPR036420">
    <property type="entry name" value="BRCT_dom_sf"/>
</dbReference>
<evidence type="ECO:0000259" key="2">
    <source>
        <dbReference type="PROSITE" id="PS50172"/>
    </source>
</evidence>
<protein>
    <recommendedName>
        <fullName evidence="2">BRCT domain-containing protein</fullName>
    </recommendedName>
</protein>
<proteinExistence type="predicted"/>
<organism evidence="3 4">
    <name type="scientific">Anopheles maculatus</name>
    <dbReference type="NCBI Taxonomy" id="74869"/>
    <lineage>
        <taxon>Eukaryota</taxon>
        <taxon>Metazoa</taxon>
        <taxon>Ecdysozoa</taxon>
        <taxon>Arthropoda</taxon>
        <taxon>Hexapoda</taxon>
        <taxon>Insecta</taxon>
        <taxon>Pterygota</taxon>
        <taxon>Neoptera</taxon>
        <taxon>Endopterygota</taxon>
        <taxon>Diptera</taxon>
        <taxon>Nematocera</taxon>
        <taxon>Culicoidea</taxon>
        <taxon>Culicidae</taxon>
        <taxon>Anophelinae</taxon>
        <taxon>Anopheles</taxon>
        <taxon>Anopheles maculatus group</taxon>
    </lineage>
</organism>
<dbReference type="GO" id="GO:0005958">
    <property type="term" value="C:DNA-dependent protein kinase-DNA ligase 4 complex"/>
    <property type="evidence" value="ECO:0007669"/>
    <property type="project" value="TreeGrafter"/>
</dbReference>
<evidence type="ECO:0000256" key="1">
    <source>
        <dbReference type="ARBA" id="ARBA00023172"/>
    </source>
</evidence>
<dbReference type="PANTHER" id="PTHR45997">
    <property type="entry name" value="DNA LIGASE 4"/>
    <property type="match status" value="1"/>
</dbReference>
<dbReference type="EnsemblMetazoa" id="AMAM023175-RA">
    <property type="protein sequence ID" value="AMAM023175-PA"/>
    <property type="gene ID" value="AMAM023175"/>
</dbReference>
<dbReference type="VEuPathDB" id="VectorBase:AMAM023175"/>
<evidence type="ECO:0000313" key="4">
    <source>
        <dbReference type="Proteomes" id="UP000075901"/>
    </source>
</evidence>
<feature type="domain" description="BRCT" evidence="2">
    <location>
        <begin position="1"/>
        <end position="89"/>
    </location>
</feature>
<evidence type="ECO:0000313" key="3">
    <source>
        <dbReference type="EnsemblMetazoa" id="AMAM023175-PA"/>
    </source>
</evidence>
<sequence length="278" mass="31536">MLKGLDVCVMSVGNQPGAPTIDMLERLVRRHGGRAVANPSPATFAIVAGRVTFKVRKYMETGRWDVVREDWLLRAGMERQLEPFRPEYILTATEPTRIKLTKQYDRYGDSYTRPITPTSFSALLNRMSGEEAGNALLPQLTDRELMNAEKTLLGMRIARKMRLFRGLTARLYLKQDNQEIIVAGEDQISLGVEEYRAQREMLQFVKHGGYWLRDSEPGVVQYVFVASTVDSLSDAEAWITMINGSDKDTSPMLLGVHWIRRSIEAGRLCDTADFSVRD</sequence>
<dbReference type="PANTHER" id="PTHR45997:SF1">
    <property type="entry name" value="DNA LIGASE 4"/>
    <property type="match status" value="1"/>
</dbReference>